<evidence type="ECO:0000256" key="1">
    <source>
        <dbReference type="ARBA" id="ARBA00004752"/>
    </source>
</evidence>
<dbReference type="Gene3D" id="3.40.710.10">
    <property type="entry name" value="DD-peptidase/beta-lactamase superfamily"/>
    <property type="match status" value="1"/>
</dbReference>
<dbReference type="Pfam" id="PF00905">
    <property type="entry name" value="Transpeptidase"/>
    <property type="match status" value="1"/>
</dbReference>
<keyword evidence="4" id="KW-0121">Carboxypeptidase</keyword>
<dbReference type="NCBIfam" id="TIGR02074">
    <property type="entry name" value="PBP_1a_fam"/>
    <property type="match status" value="1"/>
</dbReference>
<dbReference type="SUPFAM" id="SSF56601">
    <property type="entry name" value="beta-lactamase/transpeptidase-like"/>
    <property type="match status" value="1"/>
</dbReference>
<proteinExistence type="inferred from homology"/>
<sequence length="722" mass="78150">MDKRGSRRKGAARKERAARAAADKPPSRIGLWMRRMFIWGGAIALLVALFVGLAVAFAARSMPGYYQLKATQTAQTIVVRARDGTEIVELGPSFGKWLTSDEIPQVMKDAMISVEDRRYYSHFGVDPYGLVRAVYTAATGDGRVSATSTITQQLARNVFLNNNRSLDRKLREAVLAMALEAKFSKEQILELYLNKVYFGGGAYGIDSASRKFFSHPATELSTAEAAIIAGLVKAPSRYSPTADVDAAVSRASVVLRLMKEQGRIPANATVDPSAVKLKEEAGQNSVRYFTDWALPQLDLLLPETFEPIEVWTTLDVGMQRAATASIKSNTPEAAQGALVSMDRDGAVLALVGGTDYIETNYNRATDALRQPGSSWKLFVYLAALEAGYTPDDRVVDTPVTIEGWSPRNSSGRNVGEIDLRTAFAYSINTVAAQLGNEVGFGTVASMARRFGITTEINTYPAMVLGSNEVRLIDMTRAFAAVSAGGTSVEPYGILKVETAEGELLYQHENRARTAQLVPDYVAAGITDLLQTAIATGTGRAADIGRPVAGKTGTTSSNKDGYFVGFSSGITTGVWMGRDDNARVGGLQGGTAPARAFAAYMRYAVKDRPVQEFDTDLQLPEWQLEPDDEYMLGDPEDYYFIDEQGNLIEPGTVDGSRDDPFGDEFDRTLDRDRPRTPPPGPRPPQQPPRGSDGAPQAIGDDFLDEATGSSRDPGQSPPPRPAN</sequence>
<dbReference type="EC" id="2.4.99.28" evidence="10"/>
<name>A0ABS7J972_9SPHN</name>
<evidence type="ECO:0000256" key="3">
    <source>
        <dbReference type="ARBA" id="ARBA00007739"/>
    </source>
</evidence>
<evidence type="ECO:0000256" key="2">
    <source>
        <dbReference type="ARBA" id="ARBA00007090"/>
    </source>
</evidence>
<evidence type="ECO:0000256" key="6">
    <source>
        <dbReference type="ARBA" id="ARBA00022676"/>
    </source>
</evidence>
<comment type="caution">
    <text evidence="15">The sequence shown here is derived from an EMBL/GenBank/DDBJ whole genome shotgun (WGS) entry which is preliminary data.</text>
</comment>
<keyword evidence="5" id="KW-0645">Protease</keyword>
<evidence type="ECO:0000256" key="10">
    <source>
        <dbReference type="ARBA" id="ARBA00044770"/>
    </source>
</evidence>
<evidence type="ECO:0000259" key="13">
    <source>
        <dbReference type="Pfam" id="PF00905"/>
    </source>
</evidence>
<feature type="region of interest" description="Disordered" evidence="12">
    <location>
        <begin position="1"/>
        <end position="21"/>
    </location>
</feature>
<dbReference type="InterPro" id="IPR001460">
    <property type="entry name" value="PCN-bd_Tpept"/>
</dbReference>
<keyword evidence="9" id="KW-0511">Multifunctional enzyme</keyword>
<dbReference type="RefSeq" id="WP_221558120.1">
    <property type="nucleotide sequence ID" value="NZ_JAIGNO010000005.1"/>
</dbReference>
<dbReference type="Pfam" id="PF00912">
    <property type="entry name" value="Transgly"/>
    <property type="match status" value="1"/>
</dbReference>
<evidence type="ECO:0000256" key="7">
    <source>
        <dbReference type="ARBA" id="ARBA00022679"/>
    </source>
</evidence>
<dbReference type="Gene3D" id="1.10.3810.10">
    <property type="entry name" value="Biosynthetic peptidoglycan transglycosylase-like"/>
    <property type="match status" value="1"/>
</dbReference>
<feature type="compositionally biased region" description="Basic residues" evidence="12">
    <location>
        <begin position="1"/>
        <end position="11"/>
    </location>
</feature>
<feature type="compositionally biased region" description="Basic and acidic residues" evidence="12">
    <location>
        <begin position="654"/>
        <end position="674"/>
    </location>
</feature>
<keyword evidence="8" id="KW-0378">Hydrolase</keyword>
<feature type="domain" description="Glycosyl transferase family 51" evidence="14">
    <location>
        <begin position="94"/>
        <end position="258"/>
    </location>
</feature>
<dbReference type="SUPFAM" id="SSF53955">
    <property type="entry name" value="Lysozyme-like"/>
    <property type="match status" value="1"/>
</dbReference>
<keyword evidence="6" id="KW-0328">Glycosyltransferase</keyword>
<protein>
    <recommendedName>
        <fullName evidence="10">peptidoglycan glycosyltransferase</fullName>
        <ecNumber evidence="10">2.4.99.28</ecNumber>
    </recommendedName>
</protein>
<dbReference type="InterPro" id="IPR001264">
    <property type="entry name" value="Glyco_trans_51"/>
</dbReference>
<evidence type="ECO:0000313" key="16">
    <source>
        <dbReference type="Proteomes" id="UP000755104"/>
    </source>
</evidence>
<comment type="similarity">
    <text evidence="2">In the C-terminal section; belongs to the transpeptidase family.</text>
</comment>
<evidence type="ECO:0000256" key="9">
    <source>
        <dbReference type="ARBA" id="ARBA00023268"/>
    </source>
</evidence>
<comment type="pathway">
    <text evidence="1">Cell wall biogenesis; peptidoglycan biosynthesis.</text>
</comment>
<reference evidence="15 16" key="1">
    <citation type="submission" date="2021-08" db="EMBL/GenBank/DDBJ databases">
        <title>Comparative Genomics Analysis of the Genus Qipengyuania Reveals Extensive Genetic Diversity and Metabolic Versatility, Including the Description of Fifteen Novel Species.</title>
        <authorList>
            <person name="Liu Y."/>
        </authorList>
    </citation>
    <scope>NUCLEOTIDE SEQUENCE [LARGE SCALE GENOMIC DNA]</scope>
    <source>
        <strain evidence="15 16">6D47A</strain>
    </source>
</reference>
<dbReference type="PANTHER" id="PTHR32282">
    <property type="entry name" value="BINDING PROTEIN TRANSPEPTIDASE, PUTATIVE-RELATED"/>
    <property type="match status" value="1"/>
</dbReference>
<dbReference type="InterPro" id="IPR036950">
    <property type="entry name" value="PBP_transglycosylase"/>
</dbReference>
<dbReference type="InterPro" id="IPR012338">
    <property type="entry name" value="Beta-lactam/transpept-like"/>
</dbReference>
<dbReference type="Proteomes" id="UP000755104">
    <property type="component" value="Unassembled WGS sequence"/>
</dbReference>
<evidence type="ECO:0000259" key="14">
    <source>
        <dbReference type="Pfam" id="PF00912"/>
    </source>
</evidence>
<evidence type="ECO:0000256" key="4">
    <source>
        <dbReference type="ARBA" id="ARBA00022645"/>
    </source>
</evidence>
<evidence type="ECO:0000256" key="5">
    <source>
        <dbReference type="ARBA" id="ARBA00022670"/>
    </source>
</evidence>
<dbReference type="InterPro" id="IPR050396">
    <property type="entry name" value="Glycosyltr_51/Transpeptidase"/>
</dbReference>
<dbReference type="EMBL" id="JAIGNO010000005">
    <property type="protein sequence ID" value="MBX7482866.1"/>
    <property type="molecule type" value="Genomic_DNA"/>
</dbReference>
<evidence type="ECO:0000313" key="15">
    <source>
        <dbReference type="EMBL" id="MBX7482866.1"/>
    </source>
</evidence>
<dbReference type="InterPro" id="IPR023346">
    <property type="entry name" value="Lysozyme-like_dom_sf"/>
</dbReference>
<keyword evidence="7" id="KW-0808">Transferase</keyword>
<gene>
    <name evidence="15" type="ORF">K3174_09990</name>
</gene>
<feature type="region of interest" description="Disordered" evidence="12">
    <location>
        <begin position="646"/>
        <end position="722"/>
    </location>
</feature>
<feature type="compositionally biased region" description="Basic and acidic residues" evidence="12">
    <location>
        <begin position="12"/>
        <end position="21"/>
    </location>
</feature>
<evidence type="ECO:0000256" key="8">
    <source>
        <dbReference type="ARBA" id="ARBA00022801"/>
    </source>
</evidence>
<feature type="compositionally biased region" description="Pro residues" evidence="12">
    <location>
        <begin position="675"/>
        <end position="686"/>
    </location>
</feature>
<accession>A0ABS7J972</accession>
<comment type="catalytic activity">
    <reaction evidence="11">
        <text>[GlcNAc-(1-&gt;4)-Mur2Ac(oyl-L-Ala-gamma-D-Glu-L-Lys-D-Ala-D-Ala)](n)-di-trans,octa-cis-undecaprenyl diphosphate + beta-D-GlcNAc-(1-&gt;4)-Mur2Ac(oyl-L-Ala-gamma-D-Glu-L-Lys-D-Ala-D-Ala)-di-trans,octa-cis-undecaprenyl diphosphate = [GlcNAc-(1-&gt;4)-Mur2Ac(oyl-L-Ala-gamma-D-Glu-L-Lys-D-Ala-D-Ala)](n+1)-di-trans,octa-cis-undecaprenyl diphosphate + di-trans,octa-cis-undecaprenyl diphosphate + H(+)</text>
        <dbReference type="Rhea" id="RHEA:23708"/>
        <dbReference type="Rhea" id="RHEA-COMP:9602"/>
        <dbReference type="Rhea" id="RHEA-COMP:9603"/>
        <dbReference type="ChEBI" id="CHEBI:15378"/>
        <dbReference type="ChEBI" id="CHEBI:58405"/>
        <dbReference type="ChEBI" id="CHEBI:60033"/>
        <dbReference type="ChEBI" id="CHEBI:78435"/>
        <dbReference type="EC" id="2.4.99.28"/>
    </reaction>
</comment>
<organism evidence="15 16">
    <name type="scientific">Qipengyuania qiaonensis</name>
    <dbReference type="NCBI Taxonomy" id="2867240"/>
    <lineage>
        <taxon>Bacteria</taxon>
        <taxon>Pseudomonadati</taxon>
        <taxon>Pseudomonadota</taxon>
        <taxon>Alphaproteobacteria</taxon>
        <taxon>Sphingomonadales</taxon>
        <taxon>Erythrobacteraceae</taxon>
        <taxon>Qipengyuania</taxon>
    </lineage>
</organism>
<feature type="domain" description="Penicillin-binding protein transpeptidase" evidence="13">
    <location>
        <begin position="339"/>
        <end position="559"/>
    </location>
</feature>
<keyword evidence="16" id="KW-1185">Reference proteome</keyword>
<dbReference type="PANTHER" id="PTHR32282:SF33">
    <property type="entry name" value="PEPTIDOGLYCAN GLYCOSYLTRANSFERASE"/>
    <property type="match status" value="1"/>
</dbReference>
<evidence type="ECO:0000256" key="12">
    <source>
        <dbReference type="SAM" id="MobiDB-lite"/>
    </source>
</evidence>
<evidence type="ECO:0000256" key="11">
    <source>
        <dbReference type="ARBA" id="ARBA00049902"/>
    </source>
</evidence>
<comment type="similarity">
    <text evidence="3">In the N-terminal section; belongs to the glycosyltransferase 51 family.</text>
</comment>